<evidence type="ECO:0000313" key="2">
    <source>
        <dbReference type="Proteomes" id="UP000217696"/>
    </source>
</evidence>
<accession>A0A0U5BC74</accession>
<proteinExistence type="predicted"/>
<dbReference type="EMBL" id="AP017312">
    <property type="protein sequence ID" value="BAU28524.1"/>
    <property type="molecule type" value="Genomic_DNA"/>
</dbReference>
<name>A0A0U5BC74_9BACL</name>
<dbReference type="OrthoDB" id="2680576at2"/>
<protein>
    <submittedName>
        <fullName evidence="1">Uncharacterized protein</fullName>
    </submittedName>
</protein>
<keyword evidence="2" id="KW-1185">Reference proteome</keyword>
<dbReference type="KEGG" id="asoc:CB4_02698"/>
<dbReference type="AlphaFoldDB" id="A0A0U5BC74"/>
<dbReference type="InterPro" id="IPR036388">
    <property type="entry name" value="WH-like_DNA-bd_sf"/>
</dbReference>
<organism evidence="1 2">
    <name type="scientific">Aneurinibacillus soli</name>
    <dbReference type="NCBI Taxonomy" id="1500254"/>
    <lineage>
        <taxon>Bacteria</taxon>
        <taxon>Bacillati</taxon>
        <taxon>Bacillota</taxon>
        <taxon>Bacilli</taxon>
        <taxon>Bacillales</taxon>
        <taxon>Paenibacillaceae</taxon>
        <taxon>Aneurinibacillus group</taxon>
        <taxon>Aneurinibacillus</taxon>
    </lineage>
</organism>
<dbReference type="Proteomes" id="UP000217696">
    <property type="component" value="Chromosome"/>
</dbReference>
<sequence>MELDTKQKVLLALYTEYQKDLPSMKRVNADMLGLEVNVFVVAIEKLNNEGMINDVQIIRGGQDPYPLAVRLDTTKLTRYGIEYVESKLDIEAKLSGPEKVKSVTKKLGEWGLEQVKDVVARIASETIKGSM</sequence>
<dbReference type="RefSeq" id="WP_096466273.1">
    <property type="nucleotide sequence ID" value="NZ_AP017312.1"/>
</dbReference>
<reference evidence="1 2" key="1">
    <citation type="submission" date="2015-12" db="EMBL/GenBank/DDBJ databases">
        <title>Genome sequence of Aneurinibacillus soli.</title>
        <authorList>
            <person name="Lee J.S."/>
            <person name="Lee K.C."/>
            <person name="Kim K.K."/>
            <person name="Lee B.W."/>
        </authorList>
    </citation>
    <scope>NUCLEOTIDE SEQUENCE [LARGE SCALE GENOMIC DNA]</scope>
    <source>
        <strain evidence="1 2">CB4</strain>
    </source>
</reference>
<evidence type="ECO:0000313" key="1">
    <source>
        <dbReference type="EMBL" id="BAU28524.1"/>
    </source>
</evidence>
<dbReference type="Gene3D" id="1.10.10.10">
    <property type="entry name" value="Winged helix-like DNA-binding domain superfamily/Winged helix DNA-binding domain"/>
    <property type="match status" value="1"/>
</dbReference>
<gene>
    <name evidence="1" type="ORF">CB4_02698</name>
</gene>